<evidence type="ECO:0000313" key="2">
    <source>
        <dbReference type="Proteomes" id="UP000502617"/>
    </source>
</evidence>
<dbReference type="Proteomes" id="UP000502617">
    <property type="component" value="Segment"/>
</dbReference>
<organism evidence="1 2">
    <name type="scientific">Synechococcus phage S-N03</name>
    <dbReference type="NCBI Taxonomy" id="2718943"/>
    <lineage>
        <taxon>Viruses</taxon>
        <taxon>Duplodnaviria</taxon>
        <taxon>Heunggongvirae</taxon>
        <taxon>Uroviricota</taxon>
        <taxon>Caudoviricetes</taxon>
        <taxon>Pantevenvirales</taxon>
        <taxon>Kyanoviridae</taxon>
        <taxon>Huanghaivirus</taxon>
        <taxon>Huanghaivirus snothree</taxon>
    </lineage>
</organism>
<dbReference type="RefSeq" id="YP_010669084.1">
    <property type="nucleotide sequence ID" value="NC_070959.1"/>
</dbReference>
<protein>
    <submittedName>
        <fullName evidence="1">Uncharacterized protein</fullName>
    </submittedName>
</protein>
<dbReference type="GeneID" id="77945238"/>
<name>A0A6G8R5P5_9CAUD</name>
<dbReference type="EMBL" id="MT162466">
    <property type="protein sequence ID" value="QIN96704.1"/>
    <property type="molecule type" value="Genomic_DNA"/>
</dbReference>
<reference evidence="1 2" key="1">
    <citation type="submission" date="2020-03" db="EMBL/GenBank/DDBJ databases">
        <title>The Isolation and Genome Sequence of a Novel Cyanophage S-N03 from the Huanghai Sea, China.</title>
        <authorList>
            <person name="Jiang T."/>
        </authorList>
    </citation>
    <scope>NUCLEOTIDE SEQUENCE [LARGE SCALE GENOMIC DNA]</scope>
</reference>
<accession>A0A6G8R5P5</accession>
<dbReference type="KEGG" id="vg:77945238"/>
<evidence type="ECO:0000313" key="1">
    <source>
        <dbReference type="EMBL" id="QIN96704.1"/>
    </source>
</evidence>
<sequence length="184" mass="19830">MTTTTKLATTALAAITALAVPAAAFAANDFAAHQDLLTAVAETGVRVYINPVQCGKENVDGFYISNGPGFFVICQDNAKPGGEQVRWTANDLDTIRHEAIHLIQDCKDGRGDNSLQPVIGDAAERSRYVFGALGRKRVKGIIDAYIRRGTSDHQIHNEVEAFAFAYRAEASDIATGVRNYCGVK</sequence>
<proteinExistence type="predicted"/>
<keyword evidence="2" id="KW-1185">Reference proteome</keyword>